<evidence type="ECO:0000259" key="2">
    <source>
        <dbReference type="Pfam" id="PF01261"/>
    </source>
</evidence>
<dbReference type="PANTHER" id="PTHR43489">
    <property type="entry name" value="ISOMERASE"/>
    <property type="match status" value="1"/>
</dbReference>
<dbReference type="Proteomes" id="UP000614200">
    <property type="component" value="Unassembled WGS sequence"/>
</dbReference>
<keyword evidence="4" id="KW-1185">Reference proteome</keyword>
<name>A0ABR9ZWJ7_9FIRM</name>
<feature type="domain" description="Xylose isomerase-like TIM barrel" evidence="2">
    <location>
        <begin position="19"/>
        <end position="260"/>
    </location>
</feature>
<sequence length="262" mass="29957">MKLSISNIAWAAHQDDIIFDLLKKYHFSGLELAPTRILPEAPYSHMAFARTYAETLFETHHLEVASIQSIWYGKKENLFHSHSDRHTLFEYTQKAIDFASAMNCKNVVLGSPKNRNRSEDSLLKDDASDFFRQLGDYAFAHHTTLALEPNPSIYDTNFINITAQALEYIEYINSPGLRVNLDLGTMIANEEDIAIIAPNLKWINHIHISEPFLNPIQKRTLHNALISILKTQNYQGYVSIEMKKGETLEPVTQSIEYLASLF</sequence>
<comment type="caution">
    <text evidence="3">The sequence shown here is derived from an EMBL/GenBank/DDBJ whole genome shotgun (WGS) entry which is preliminary data.</text>
</comment>
<dbReference type="GO" id="GO:0016853">
    <property type="term" value="F:isomerase activity"/>
    <property type="evidence" value="ECO:0007669"/>
    <property type="project" value="UniProtKB-KW"/>
</dbReference>
<dbReference type="SUPFAM" id="SSF51658">
    <property type="entry name" value="Xylose isomerase-like"/>
    <property type="match status" value="1"/>
</dbReference>
<dbReference type="InterPro" id="IPR036237">
    <property type="entry name" value="Xyl_isomerase-like_sf"/>
</dbReference>
<evidence type="ECO:0000313" key="4">
    <source>
        <dbReference type="Proteomes" id="UP000614200"/>
    </source>
</evidence>
<evidence type="ECO:0000256" key="1">
    <source>
        <dbReference type="ARBA" id="ARBA00023235"/>
    </source>
</evidence>
<dbReference type="InterPro" id="IPR013022">
    <property type="entry name" value="Xyl_isomerase-like_TIM-brl"/>
</dbReference>
<dbReference type="Pfam" id="PF01261">
    <property type="entry name" value="AP_endonuc_2"/>
    <property type="match status" value="1"/>
</dbReference>
<dbReference type="RefSeq" id="WP_194702751.1">
    <property type="nucleotide sequence ID" value="NZ_JADKNH010000009.1"/>
</dbReference>
<proteinExistence type="predicted"/>
<reference evidence="3 4" key="1">
    <citation type="submission" date="2020-11" db="EMBL/GenBank/DDBJ databases">
        <title>Fusibacter basophilias sp. nov.</title>
        <authorList>
            <person name="Qiu D."/>
        </authorList>
    </citation>
    <scope>NUCLEOTIDE SEQUENCE [LARGE SCALE GENOMIC DNA]</scope>
    <source>
        <strain evidence="3 4">Q10-2</strain>
    </source>
</reference>
<gene>
    <name evidence="3" type="ORF">ISU02_15515</name>
</gene>
<organism evidence="3 4">
    <name type="scientific">Fusibacter ferrireducens</name>
    <dbReference type="NCBI Taxonomy" id="2785058"/>
    <lineage>
        <taxon>Bacteria</taxon>
        <taxon>Bacillati</taxon>
        <taxon>Bacillota</taxon>
        <taxon>Clostridia</taxon>
        <taxon>Eubacteriales</taxon>
        <taxon>Eubacteriales Family XII. Incertae Sedis</taxon>
        <taxon>Fusibacter</taxon>
    </lineage>
</organism>
<keyword evidence="1 3" id="KW-0413">Isomerase</keyword>
<protein>
    <submittedName>
        <fullName evidence="3">Sugar phosphate isomerase/epimerase</fullName>
    </submittedName>
</protein>
<dbReference type="Gene3D" id="3.20.20.150">
    <property type="entry name" value="Divalent-metal-dependent TIM barrel enzymes"/>
    <property type="match status" value="1"/>
</dbReference>
<accession>A0ABR9ZWJ7</accession>
<dbReference type="EMBL" id="JADKNH010000009">
    <property type="protein sequence ID" value="MBF4694518.1"/>
    <property type="molecule type" value="Genomic_DNA"/>
</dbReference>
<dbReference type="InterPro" id="IPR050417">
    <property type="entry name" value="Sugar_Epim/Isomerase"/>
</dbReference>
<evidence type="ECO:0000313" key="3">
    <source>
        <dbReference type="EMBL" id="MBF4694518.1"/>
    </source>
</evidence>
<dbReference type="PANTHER" id="PTHR43489:SF1">
    <property type="entry name" value="L-RIBULOSE-5-PHOSPHATE 3-EPIMERASE SGBU-RELATED"/>
    <property type="match status" value="1"/>
</dbReference>